<proteinExistence type="predicted"/>
<dbReference type="Proteomes" id="UP000789901">
    <property type="component" value="Unassembled WGS sequence"/>
</dbReference>
<comment type="caution">
    <text evidence="3">The sequence shown here is derived from an EMBL/GenBank/DDBJ whole genome shotgun (WGS) entry which is preliminary data.</text>
</comment>
<feature type="non-terminal residue" evidence="3">
    <location>
        <position position="625"/>
    </location>
</feature>
<feature type="domain" description="MACPF-like" evidence="1">
    <location>
        <begin position="209"/>
        <end position="369"/>
    </location>
</feature>
<name>A0ABN7V5Z3_GIGMA</name>
<dbReference type="InterPro" id="IPR054586">
    <property type="entry name" value="MACPF_1_fungal"/>
</dbReference>
<accession>A0ABN7V5Z3</accession>
<evidence type="ECO:0000259" key="1">
    <source>
        <dbReference type="Pfam" id="PF22693"/>
    </source>
</evidence>
<gene>
    <name evidence="3" type="ORF">GMARGA_LOCUS14801</name>
</gene>
<sequence>MPVSLFSSLFQHASSVKDVTIKIDDDSNYYSEKLNVEWSISKVRSQLLEFYKQNPYGRICFYKNMFFVNRLGAIISQDRENDYILNEILQDGNILKIKRDLKRPNELEIIEKCRLKYGIKISKDGLVQTQHEAFKFTNHDDIVELFSSDVGIHKNITRDTTHKAVNKKNLTVNAKIFTILPQSPLSVESMNYGETSTTDDIKVQGRAKVKLTSKEVEPSPKFKEAVENALKDSEPVKKLKEICETFGEFWAQEVILGGMIQTSINNAVENDKQTEEKTSEIGGSINVKTTGLNSELSLQYKKDENETTGSNSSETGTKSVYIGGNTSMARTNTEAWMESLEDYAKWRIIEYREAVSIFEILESDLREKVLQAFGEKILYAKIDQKDFRFTSNQNPCTHKLDIPQNLKKNLKNYQIYATVISENKGTFSVRVMYASDQSANLLIHRFRKYGKNQANKYRLTIRWIIVGIPSNFDHLGEEFAIKFSKHIPGDTLQETLRMCDEEDYPLVTCALKFDKDSLPYNPLDIKIVTGTHFHASDDNDEQLKICVCNYDLETCEIVKHLSLYTLYSQYCIISGTAKQQSVLNPENKYKKYPTWPCEQPTFASLYQQTHTEGCISGLLKIKSDE</sequence>
<dbReference type="Pfam" id="PF22693">
    <property type="entry name" value="MACPF_1"/>
    <property type="match status" value="1"/>
</dbReference>
<evidence type="ECO:0000313" key="4">
    <source>
        <dbReference type="Proteomes" id="UP000789901"/>
    </source>
</evidence>
<dbReference type="EMBL" id="CAJVQB010009961">
    <property type="protein sequence ID" value="CAG8735451.1"/>
    <property type="molecule type" value="Genomic_DNA"/>
</dbReference>
<reference evidence="3 4" key="1">
    <citation type="submission" date="2021-06" db="EMBL/GenBank/DDBJ databases">
        <authorList>
            <person name="Kallberg Y."/>
            <person name="Tangrot J."/>
            <person name="Rosling A."/>
        </authorList>
    </citation>
    <scope>NUCLEOTIDE SEQUENCE [LARGE SCALE GENOMIC DNA]</scope>
    <source>
        <strain evidence="3 4">120-4 pot B 10/14</strain>
    </source>
</reference>
<dbReference type="Pfam" id="PF24209">
    <property type="entry name" value="DUF7431"/>
    <property type="match status" value="1"/>
</dbReference>
<evidence type="ECO:0000313" key="3">
    <source>
        <dbReference type="EMBL" id="CAG8735451.1"/>
    </source>
</evidence>
<organism evidence="3 4">
    <name type="scientific">Gigaspora margarita</name>
    <dbReference type="NCBI Taxonomy" id="4874"/>
    <lineage>
        <taxon>Eukaryota</taxon>
        <taxon>Fungi</taxon>
        <taxon>Fungi incertae sedis</taxon>
        <taxon>Mucoromycota</taxon>
        <taxon>Glomeromycotina</taxon>
        <taxon>Glomeromycetes</taxon>
        <taxon>Diversisporales</taxon>
        <taxon>Gigasporaceae</taxon>
        <taxon>Gigaspora</taxon>
    </lineage>
</organism>
<evidence type="ECO:0000259" key="2">
    <source>
        <dbReference type="Pfam" id="PF24209"/>
    </source>
</evidence>
<feature type="domain" description="DUF7431" evidence="2">
    <location>
        <begin position="377"/>
        <end position="610"/>
    </location>
</feature>
<keyword evidence="4" id="KW-1185">Reference proteome</keyword>
<protein>
    <submittedName>
        <fullName evidence="3">22195_t:CDS:1</fullName>
    </submittedName>
</protein>
<dbReference type="InterPro" id="IPR055854">
    <property type="entry name" value="DUF7431"/>
</dbReference>